<dbReference type="Gene3D" id="3.50.50.60">
    <property type="entry name" value="FAD/NAD(P)-binding domain"/>
    <property type="match status" value="1"/>
</dbReference>
<organism evidence="3 4">
    <name type="scientific">Bradyrhizobium iriomotense</name>
    <dbReference type="NCBI Taxonomy" id="441950"/>
    <lineage>
        <taxon>Bacteria</taxon>
        <taxon>Pseudomonadati</taxon>
        <taxon>Pseudomonadota</taxon>
        <taxon>Alphaproteobacteria</taxon>
        <taxon>Hyphomicrobiales</taxon>
        <taxon>Nitrobacteraceae</taxon>
        <taxon>Bradyrhizobium</taxon>
    </lineage>
</organism>
<dbReference type="PANTHER" id="PTHR43476">
    <property type="entry name" value="3-(3-HYDROXY-PHENYL)PROPIONATE/3-HYDROXYCINNAMIC ACID HYDROXYLASE"/>
    <property type="match status" value="1"/>
</dbReference>
<sequence length="524" mass="58209">MAQTDFDVAVIGYGPTGLTAASLLGQLGHRVLVVERWPSLYGLPRLTHIDGETARLLSFACDIEEALRDSSPIKSYIFYNTKGKRLVDVADTPSLPMGFSAHISIHQPDIEEAIDRKVRTLPNVTVRQGTELTGLKISGEKVELSLRAGDVGETMHSRYVFAADGARSFVRSALGIERDDSGFNERWLNIDGERKRPLPASFEETKQYCDPARGHMFLPIGTNRQRFEFALRPDEDTDEMERAESAWRILKQYHNVGPDDLRIIRQIVYTFECRMARSWRCGQVFLGGDAAHTMPPYLGQGACSGIRDAANFAWKLDLVLRNVASPEVLESYEPERRPHVAHIMRTAVMLGKIANTHSRTVAFFRDLAFRFNLVPPPQPYPSLSAGIIQDDRRAAWGKVVDPVPPQGRVRIGDRVARLDDHIGYSFALIAERNPAASLGPSRMGFLQDLGCRALTLSDDAGAGVERMLDVDGIYSSYLAEKKAVAMLVRPDTNLFGFAAELKDVAGLVDDLRQKISWRATALAA</sequence>
<dbReference type="Pfam" id="PF01494">
    <property type="entry name" value="FAD_binding_3"/>
    <property type="match status" value="1"/>
</dbReference>
<dbReference type="InterPro" id="IPR036188">
    <property type="entry name" value="FAD/NAD-bd_sf"/>
</dbReference>
<keyword evidence="4" id="KW-1185">Reference proteome</keyword>
<dbReference type="EMBL" id="BSOW01000066">
    <property type="protein sequence ID" value="GLR92110.1"/>
    <property type="molecule type" value="Genomic_DNA"/>
</dbReference>
<dbReference type="InterPro" id="IPR002938">
    <property type="entry name" value="FAD-bd"/>
</dbReference>
<gene>
    <name evidence="3" type="primary">mhpA</name>
    <name evidence="3" type="ORF">GCM10007857_88290</name>
</gene>
<dbReference type="PRINTS" id="PR00420">
    <property type="entry name" value="RNGMNOXGNASE"/>
</dbReference>
<feature type="domain" description="FAD-binding" evidence="2">
    <location>
        <begin position="6"/>
        <end position="346"/>
    </location>
</feature>
<name>A0ABQ6BGP6_9BRAD</name>
<dbReference type="Proteomes" id="UP001156905">
    <property type="component" value="Unassembled WGS sequence"/>
</dbReference>
<proteinExistence type="predicted"/>
<dbReference type="NCBIfam" id="NF004829">
    <property type="entry name" value="PRK06183.1-3"/>
    <property type="match status" value="1"/>
</dbReference>
<comment type="caution">
    <text evidence="3">The sequence shown here is derived from an EMBL/GenBank/DDBJ whole genome shotgun (WGS) entry which is preliminary data.</text>
</comment>
<dbReference type="RefSeq" id="WP_284276046.1">
    <property type="nucleotide sequence ID" value="NZ_BSOW01000066.1"/>
</dbReference>
<evidence type="ECO:0000313" key="3">
    <source>
        <dbReference type="EMBL" id="GLR92110.1"/>
    </source>
</evidence>
<protein>
    <submittedName>
        <fullName evidence="3">3-(3-hydroxyphenyl)propionate hydroxylase</fullName>
    </submittedName>
</protein>
<dbReference type="Gene3D" id="3.30.70.2450">
    <property type="match status" value="1"/>
</dbReference>
<evidence type="ECO:0000259" key="2">
    <source>
        <dbReference type="Pfam" id="PF01494"/>
    </source>
</evidence>
<dbReference type="InterPro" id="IPR050631">
    <property type="entry name" value="PheA/TfdB_FAD_monoxygenase"/>
</dbReference>
<evidence type="ECO:0000313" key="4">
    <source>
        <dbReference type="Proteomes" id="UP001156905"/>
    </source>
</evidence>
<evidence type="ECO:0000256" key="1">
    <source>
        <dbReference type="ARBA" id="ARBA00023002"/>
    </source>
</evidence>
<dbReference type="PANTHER" id="PTHR43476:SF3">
    <property type="entry name" value="FAD-BINDING MONOOXYGENASE"/>
    <property type="match status" value="1"/>
</dbReference>
<keyword evidence="1" id="KW-0560">Oxidoreductase</keyword>
<accession>A0ABQ6BGP6</accession>
<dbReference type="SUPFAM" id="SSF51905">
    <property type="entry name" value="FAD/NAD(P)-binding domain"/>
    <property type="match status" value="1"/>
</dbReference>
<reference evidence="4" key="1">
    <citation type="journal article" date="2019" name="Int. J. Syst. Evol. Microbiol.">
        <title>The Global Catalogue of Microorganisms (GCM) 10K type strain sequencing project: providing services to taxonomists for standard genome sequencing and annotation.</title>
        <authorList>
            <consortium name="The Broad Institute Genomics Platform"/>
            <consortium name="The Broad Institute Genome Sequencing Center for Infectious Disease"/>
            <person name="Wu L."/>
            <person name="Ma J."/>
        </authorList>
    </citation>
    <scope>NUCLEOTIDE SEQUENCE [LARGE SCALE GENOMIC DNA]</scope>
    <source>
        <strain evidence="4">NBRC 102520</strain>
    </source>
</reference>